<proteinExistence type="predicted"/>
<dbReference type="EMBL" id="JBHSLD010000023">
    <property type="protein sequence ID" value="MFC5382323.1"/>
    <property type="molecule type" value="Genomic_DNA"/>
</dbReference>
<dbReference type="CDD" id="cd11528">
    <property type="entry name" value="NTP-PPase_MazG_Nterm"/>
    <property type="match status" value="1"/>
</dbReference>
<dbReference type="PANTHER" id="PTHR30522:SF0">
    <property type="entry name" value="NUCLEOSIDE TRIPHOSPHATE PYROPHOSPHOHYDROLASE"/>
    <property type="match status" value="1"/>
</dbReference>
<evidence type="ECO:0000313" key="3">
    <source>
        <dbReference type="Proteomes" id="UP001596122"/>
    </source>
</evidence>
<dbReference type="PANTHER" id="PTHR30522">
    <property type="entry name" value="NUCLEOSIDE TRIPHOSPHATE PYROPHOSPHOHYDROLASE"/>
    <property type="match status" value="1"/>
</dbReference>
<name>A0ABW0GRX9_9MICO</name>
<accession>A0ABW0GRX9</accession>
<dbReference type="Proteomes" id="UP001596122">
    <property type="component" value="Unassembled WGS sequence"/>
</dbReference>
<dbReference type="SUPFAM" id="SSF101386">
    <property type="entry name" value="all-alpha NTP pyrophosphatases"/>
    <property type="match status" value="1"/>
</dbReference>
<dbReference type="InterPro" id="IPR004518">
    <property type="entry name" value="MazG-like_dom"/>
</dbReference>
<dbReference type="Pfam" id="PF03819">
    <property type="entry name" value="MazG"/>
    <property type="match status" value="1"/>
</dbReference>
<dbReference type="NCBIfam" id="TIGR00444">
    <property type="entry name" value="mazG"/>
    <property type="match status" value="1"/>
</dbReference>
<gene>
    <name evidence="2" type="ORF">ACFPJ6_16280</name>
</gene>
<reference evidence="3" key="1">
    <citation type="journal article" date="2019" name="Int. J. Syst. Evol. Microbiol.">
        <title>The Global Catalogue of Microorganisms (GCM) 10K type strain sequencing project: providing services to taxonomists for standard genome sequencing and annotation.</title>
        <authorList>
            <consortium name="The Broad Institute Genomics Platform"/>
            <consortium name="The Broad Institute Genome Sequencing Center for Infectious Disease"/>
            <person name="Wu L."/>
            <person name="Ma J."/>
        </authorList>
    </citation>
    <scope>NUCLEOTIDE SEQUENCE [LARGE SCALE GENOMIC DNA]</scope>
    <source>
        <strain evidence="3">CCUG 43114</strain>
    </source>
</reference>
<keyword evidence="3" id="KW-1185">Reference proteome</keyword>
<dbReference type="InterPro" id="IPR011551">
    <property type="entry name" value="NTP_PyrPHydrolase_MazG"/>
</dbReference>
<evidence type="ECO:0000313" key="2">
    <source>
        <dbReference type="EMBL" id="MFC5382323.1"/>
    </source>
</evidence>
<dbReference type="InterPro" id="IPR048015">
    <property type="entry name" value="NTP-PPase_MazG-like_N"/>
</dbReference>
<dbReference type="Gene3D" id="1.10.287.1080">
    <property type="entry name" value="MazG-like"/>
    <property type="match status" value="2"/>
</dbReference>
<evidence type="ECO:0000259" key="1">
    <source>
        <dbReference type="Pfam" id="PF03819"/>
    </source>
</evidence>
<protein>
    <submittedName>
        <fullName evidence="2">MazG family protein</fullName>
    </submittedName>
</protein>
<dbReference type="RefSeq" id="WP_340266149.1">
    <property type="nucleotide sequence ID" value="NZ_JBBEOG010000001.1"/>
</dbReference>
<sequence>MTTPSGRALLDAVAVMDRLRSPGGCPWDREQTHESLLRYLVEEAYETVDAVAALTAASTSDDPAARADAEHELAEELGDVLLQVLFHARVAQERGAFDVDDVARLLVAKLVRRHPHVFADEEQATGDGVQARWDELKAAEKPARGPVDGIPRHLPALARTDKLLARLERAGLDPDALVVPEPAAGTAARDADAEVGRVLFEVVRSARTAGVDPEAALRAHTDRVERAARAVHSSASASDAPDT</sequence>
<comment type="caution">
    <text evidence="2">The sequence shown here is derived from an EMBL/GenBank/DDBJ whole genome shotgun (WGS) entry which is preliminary data.</text>
</comment>
<feature type="domain" description="NTP pyrophosphohydrolase MazG-like" evidence="1">
    <location>
        <begin position="31"/>
        <end position="118"/>
    </location>
</feature>
<organism evidence="2 3">
    <name type="scientific">Aquipuribacter nitratireducens</name>
    <dbReference type="NCBI Taxonomy" id="650104"/>
    <lineage>
        <taxon>Bacteria</taxon>
        <taxon>Bacillati</taxon>
        <taxon>Actinomycetota</taxon>
        <taxon>Actinomycetes</taxon>
        <taxon>Micrococcales</taxon>
        <taxon>Intrasporangiaceae</taxon>
        <taxon>Aquipuribacter</taxon>
    </lineage>
</organism>